<name>A0A3T0VFT8_PSEAI</name>
<gene>
    <name evidence="2" type="ORF">ALFBHDGB_00006</name>
</gene>
<keyword evidence="2" id="KW-0614">Plasmid</keyword>
<keyword evidence="1" id="KW-0175">Coiled coil</keyword>
<dbReference type="RefSeq" id="WP_124176510.1">
    <property type="nucleotide sequence ID" value="NZ_CP077995.1"/>
</dbReference>
<accession>A0A3T0VFT8</accession>
<organism evidence="2">
    <name type="scientific">Pseudomonas aeruginosa</name>
    <dbReference type="NCBI Taxonomy" id="287"/>
    <lineage>
        <taxon>Bacteria</taxon>
        <taxon>Pseudomonadati</taxon>
        <taxon>Pseudomonadota</taxon>
        <taxon>Gammaproteobacteria</taxon>
        <taxon>Pseudomonadales</taxon>
        <taxon>Pseudomonadaceae</taxon>
        <taxon>Pseudomonas</taxon>
    </lineage>
</organism>
<dbReference type="AlphaFoldDB" id="A0A3T0VFT8"/>
<reference evidence="2" key="1">
    <citation type="submission" date="2018-08" db="EMBL/GenBank/DDBJ databases">
        <title>Complete nucleotide sequence of a novel plasmid backbone p1011 carring blaKPC gene in ST463 Pseudomonas aeruginoea.</title>
        <authorList>
            <person name="Hu Y."/>
            <person name="Zhang R."/>
        </authorList>
    </citation>
    <scope>NUCLEOTIDE SEQUENCE</scope>
    <source>
        <strain evidence="2">1011</strain>
        <plasmid evidence="2">p1011-KPC2</plasmid>
    </source>
</reference>
<proteinExistence type="predicted"/>
<sequence length="351" mass="39180">MQDPKDPGTLDLIEACKRPLTAAERQKRHREKLKRERQAGKRAVLDLGQPELALLTVALREFGERWSRVPSKTEGAAALLSRLPAVSIAEAFPGDSAWIPDALQQGDDRALWPACTSAQRDIGGFHGPYAYRQTPHGQPEVDELVKPGDQVWTSYDSGPYKVLEVKRYTVEGMRVYSLVMTALNQRKPSAWVNELVAVDGRLLKLFANNMDEVFVVGAGALASAEPLPEPVRQMEEERAEANAWYQTGRRLEGEVTHLREQRDAWIAENEKLLEKIRGLQAEVKRLNDGALHAGQVAARLKGLQDENGRVIAERAGAFRAVEVLQARLKRHGIDADFRETEDDRRALLGST</sequence>
<evidence type="ECO:0000256" key="1">
    <source>
        <dbReference type="SAM" id="Coils"/>
    </source>
</evidence>
<feature type="coiled-coil region" evidence="1">
    <location>
        <begin position="255"/>
        <end position="289"/>
    </location>
</feature>
<evidence type="ECO:0000313" key="2">
    <source>
        <dbReference type="EMBL" id="AZZ88864.1"/>
    </source>
</evidence>
<geneLocation type="plasmid" evidence="2">
    <name>p1011-KPC2</name>
</geneLocation>
<protein>
    <submittedName>
        <fullName evidence="2">Uncharacterized protein</fullName>
    </submittedName>
</protein>
<dbReference type="EMBL" id="MH734334">
    <property type="protein sequence ID" value="AZZ88864.1"/>
    <property type="molecule type" value="Genomic_DNA"/>
</dbReference>